<dbReference type="Gene3D" id="3.50.50.60">
    <property type="entry name" value="FAD/NAD(P)-binding domain"/>
    <property type="match status" value="1"/>
</dbReference>
<evidence type="ECO:0000313" key="3">
    <source>
        <dbReference type="EMBL" id="TQV80073.1"/>
    </source>
</evidence>
<dbReference type="SUPFAM" id="SSF51905">
    <property type="entry name" value="FAD/NAD(P)-binding domain"/>
    <property type="match status" value="1"/>
</dbReference>
<dbReference type="EMBL" id="VHSG01000010">
    <property type="protein sequence ID" value="TQV80073.1"/>
    <property type="molecule type" value="Genomic_DNA"/>
</dbReference>
<evidence type="ECO:0000313" key="4">
    <source>
        <dbReference type="Proteomes" id="UP000319732"/>
    </source>
</evidence>
<feature type="region of interest" description="Disordered" evidence="1">
    <location>
        <begin position="420"/>
        <end position="439"/>
    </location>
</feature>
<dbReference type="Gene3D" id="3.30.70.1990">
    <property type="match status" value="1"/>
</dbReference>
<dbReference type="RefSeq" id="WP_142904172.1">
    <property type="nucleotide sequence ID" value="NZ_ML660092.1"/>
</dbReference>
<evidence type="ECO:0000259" key="2">
    <source>
        <dbReference type="Pfam" id="PF01593"/>
    </source>
</evidence>
<accession>A0A545TS78</accession>
<comment type="caution">
    <text evidence="3">The sequence shown here is derived from an EMBL/GenBank/DDBJ whole genome shotgun (WGS) entry which is preliminary data.</text>
</comment>
<name>A0A545TS78_9GAMM</name>
<dbReference type="GO" id="GO:0016491">
    <property type="term" value="F:oxidoreductase activity"/>
    <property type="evidence" value="ECO:0007669"/>
    <property type="project" value="InterPro"/>
</dbReference>
<dbReference type="Proteomes" id="UP000319732">
    <property type="component" value="Unassembled WGS sequence"/>
</dbReference>
<dbReference type="AlphaFoldDB" id="A0A545TS78"/>
<dbReference type="InterPro" id="IPR036188">
    <property type="entry name" value="FAD/NAD-bd_sf"/>
</dbReference>
<dbReference type="InterPro" id="IPR002937">
    <property type="entry name" value="Amino_oxidase"/>
</dbReference>
<dbReference type="Pfam" id="PF01593">
    <property type="entry name" value="Amino_oxidase"/>
    <property type="match status" value="1"/>
</dbReference>
<gene>
    <name evidence="3" type="ORF">FKG94_10405</name>
</gene>
<dbReference type="OrthoDB" id="20837at2"/>
<dbReference type="InterPro" id="IPR050464">
    <property type="entry name" value="Zeta_carotene_desat/Oxidored"/>
</dbReference>
<evidence type="ECO:0000256" key="1">
    <source>
        <dbReference type="SAM" id="MobiDB-lite"/>
    </source>
</evidence>
<keyword evidence="4" id="KW-1185">Reference proteome</keyword>
<dbReference type="PANTHER" id="PTHR42923:SF17">
    <property type="entry name" value="AMINE OXIDASE DOMAIN-CONTAINING PROTEIN"/>
    <property type="match status" value="1"/>
</dbReference>
<proteinExistence type="predicted"/>
<sequence length="439" mass="48825">MRIAIIGSGISGLTAAYLLNREHDITVFESRDRIGGHTATIDVSVNGSEQAIDTGFIVYNDWTYPNFIDLLAQLGVASQPTNMGFSVSCRQTGLEYSGAGFSTLFAQRRNLLRPRHWRMLADIVRFNREAVADLEQGRIDAAATLGDYLTRRRYSQAFIRHYLVPMGAAIWSASTDTMLNFPLAFFVRFFKNHGLLSITDRPQWRVIKGGSREYLGPLTAGFKKRIKVATPIQSVRRQGDRVLLSYRGDDGPRTESYDHVVMACHSDQALQLLGDASAAEQRLLGAIPYQDNEVILHTDTTLLPRRRSTWSSWNYLLTDYRQERPVLTYNMNILQGLDHPTTFCVTLNQTAAIDPAKILGHFNYAHPVFNLDGIAAQQRWGDINGVNRTWFCGAYWGNGFHEDGVSSALRVAEALGDTPLAAPDAPAASTDSPAEASYA</sequence>
<reference evidence="3 4" key="1">
    <citation type="submission" date="2019-06" db="EMBL/GenBank/DDBJ databases">
        <title>Whole genome sequence for Cellvibrionaceae sp. R142.</title>
        <authorList>
            <person name="Wang G."/>
        </authorList>
    </citation>
    <scope>NUCLEOTIDE SEQUENCE [LARGE SCALE GENOMIC DNA]</scope>
    <source>
        <strain evidence="3 4">R142</strain>
    </source>
</reference>
<dbReference type="Gene3D" id="1.10.405.20">
    <property type="match status" value="1"/>
</dbReference>
<organism evidence="3 4">
    <name type="scientific">Exilibacterium tricleocarpae</name>
    <dbReference type="NCBI Taxonomy" id="2591008"/>
    <lineage>
        <taxon>Bacteria</taxon>
        <taxon>Pseudomonadati</taxon>
        <taxon>Pseudomonadota</taxon>
        <taxon>Gammaproteobacteria</taxon>
        <taxon>Cellvibrionales</taxon>
        <taxon>Cellvibrionaceae</taxon>
        <taxon>Exilibacterium</taxon>
    </lineage>
</organism>
<dbReference type="PANTHER" id="PTHR42923">
    <property type="entry name" value="PROTOPORPHYRINOGEN OXIDASE"/>
    <property type="match status" value="1"/>
</dbReference>
<protein>
    <submittedName>
        <fullName evidence="3">FAD-dependent oxidoreductase</fullName>
    </submittedName>
</protein>
<feature type="domain" description="Amine oxidase" evidence="2">
    <location>
        <begin position="10"/>
        <end position="310"/>
    </location>
</feature>